<dbReference type="RefSeq" id="WP_062592643.1">
    <property type="nucleotide sequence ID" value="NZ_LQZQ01000045.1"/>
</dbReference>
<reference evidence="1" key="1">
    <citation type="submission" date="2016-01" db="EMBL/GenBank/DDBJ databases">
        <title>Genome sequencing of Roseivirga ehrenbergii KMM 6017.</title>
        <authorList>
            <person name="Selvaratnam C."/>
            <person name="Thevarajoo S."/>
            <person name="Goh K.M."/>
            <person name="Ee R."/>
            <person name="Chan K.-G."/>
            <person name="Chong C.S."/>
        </authorList>
    </citation>
    <scope>NUCLEOTIDE SEQUENCE [LARGE SCALE GENOMIC DNA]</scope>
    <source>
        <strain evidence="1">KMM 6017</strain>
    </source>
</reference>
<name>A0A150X8T1_ROSEK</name>
<keyword evidence="2" id="KW-1185">Reference proteome</keyword>
<dbReference type="OrthoDB" id="6398067at2"/>
<gene>
    <name evidence="1" type="ORF">MB14_07660</name>
</gene>
<comment type="caution">
    <text evidence="1">The sequence shown here is derived from an EMBL/GenBank/DDBJ whole genome shotgun (WGS) entry which is preliminary data.</text>
</comment>
<dbReference type="AlphaFoldDB" id="A0A150X8T1"/>
<protein>
    <submittedName>
        <fullName evidence="1">Uncharacterized protein</fullName>
    </submittedName>
</protein>
<evidence type="ECO:0000313" key="1">
    <source>
        <dbReference type="EMBL" id="KYG75062.1"/>
    </source>
</evidence>
<organism evidence="1 2">
    <name type="scientific">Roseivirga ehrenbergii (strain DSM 102268 / JCM 13514 / KCTC 12282 / NCIMB 14502 / KMM 6017)</name>
    <dbReference type="NCBI Taxonomy" id="279360"/>
    <lineage>
        <taxon>Bacteria</taxon>
        <taxon>Pseudomonadati</taxon>
        <taxon>Bacteroidota</taxon>
        <taxon>Cytophagia</taxon>
        <taxon>Cytophagales</taxon>
        <taxon>Roseivirgaceae</taxon>
        <taxon>Roseivirga</taxon>
    </lineage>
</organism>
<dbReference type="EMBL" id="LQZQ01000045">
    <property type="protein sequence ID" value="KYG75062.1"/>
    <property type="molecule type" value="Genomic_DNA"/>
</dbReference>
<dbReference type="Proteomes" id="UP000075583">
    <property type="component" value="Unassembled WGS sequence"/>
</dbReference>
<accession>A0A150X8T1</accession>
<evidence type="ECO:0000313" key="2">
    <source>
        <dbReference type="Proteomes" id="UP000075583"/>
    </source>
</evidence>
<proteinExistence type="predicted"/>
<sequence>MEIDKSLITTISENGGTDILSELGEITLDLIVDNDAINQIPIIGTLKSIYKITNSISDHLFVQKILKFLRELETLSDKEKSEMKSKIDNESDNKVGETLLEIINKIDDNNKPKIIAVIFKSYINGEIDFKTFQKFSQIVNKSYLPDLLKLTIFFRGQPITNEYSSSLLSMGLIKISEKKYSGQVSLRSLSERQMFEYKLNDDGKKLMYILYPQFEVIS</sequence>